<dbReference type="Pfam" id="PF01807">
    <property type="entry name" value="Zn_ribbon_DnaG"/>
    <property type="match status" value="1"/>
</dbReference>
<dbReference type="GO" id="GO:0003677">
    <property type="term" value="F:DNA binding"/>
    <property type="evidence" value="ECO:0007669"/>
    <property type="project" value="InterPro"/>
</dbReference>
<evidence type="ECO:0000313" key="2">
    <source>
        <dbReference type="EMBL" id="KKL45088.1"/>
    </source>
</evidence>
<sequence length="136" mass="15478">MQSVKTEPLKTEYRCLFSVYEETGSAGPRERIMPGVDFNVLRTEITMEQVLNQLGFQPTNRSGNQLHGPCPVHGSTSSGSRTFSVNLDSGRYYCHKCQSHGNQLELWAAVKKLPMYEAAIDLCRALDREVPWIQRW</sequence>
<gene>
    <name evidence="2" type="ORF">LCGC14_2359180</name>
</gene>
<name>A0A0F9C6X9_9ZZZZ</name>
<dbReference type="GO" id="GO:0008270">
    <property type="term" value="F:zinc ion binding"/>
    <property type="evidence" value="ECO:0007669"/>
    <property type="project" value="InterPro"/>
</dbReference>
<dbReference type="GO" id="GO:0006260">
    <property type="term" value="P:DNA replication"/>
    <property type="evidence" value="ECO:0007669"/>
    <property type="project" value="InterPro"/>
</dbReference>
<dbReference type="InterPro" id="IPR002694">
    <property type="entry name" value="Znf_CHC2"/>
</dbReference>
<dbReference type="AlphaFoldDB" id="A0A0F9C6X9"/>
<dbReference type="InterPro" id="IPR036977">
    <property type="entry name" value="DNA_primase_Znf_CHC2"/>
</dbReference>
<dbReference type="GO" id="GO:0003899">
    <property type="term" value="F:DNA-directed RNA polymerase activity"/>
    <property type="evidence" value="ECO:0007669"/>
    <property type="project" value="InterPro"/>
</dbReference>
<comment type="caution">
    <text evidence="2">The sequence shown here is derived from an EMBL/GenBank/DDBJ whole genome shotgun (WGS) entry which is preliminary data.</text>
</comment>
<proteinExistence type="predicted"/>
<dbReference type="SUPFAM" id="SSF57783">
    <property type="entry name" value="Zinc beta-ribbon"/>
    <property type="match status" value="1"/>
</dbReference>
<evidence type="ECO:0000259" key="1">
    <source>
        <dbReference type="Pfam" id="PF01807"/>
    </source>
</evidence>
<reference evidence="2" key="1">
    <citation type="journal article" date="2015" name="Nature">
        <title>Complex archaea that bridge the gap between prokaryotes and eukaryotes.</title>
        <authorList>
            <person name="Spang A."/>
            <person name="Saw J.H."/>
            <person name="Jorgensen S.L."/>
            <person name="Zaremba-Niedzwiedzka K."/>
            <person name="Martijn J."/>
            <person name="Lind A.E."/>
            <person name="van Eijk R."/>
            <person name="Schleper C."/>
            <person name="Guy L."/>
            <person name="Ettema T.J."/>
        </authorList>
    </citation>
    <scope>NUCLEOTIDE SEQUENCE</scope>
</reference>
<feature type="domain" description="Zinc finger CHC2-type" evidence="1">
    <location>
        <begin position="41"/>
        <end position="130"/>
    </location>
</feature>
<dbReference type="Gene3D" id="3.90.580.10">
    <property type="entry name" value="Zinc finger, CHC2-type domain"/>
    <property type="match status" value="1"/>
</dbReference>
<dbReference type="EMBL" id="LAZR01034515">
    <property type="protein sequence ID" value="KKL45088.1"/>
    <property type="molecule type" value="Genomic_DNA"/>
</dbReference>
<protein>
    <recommendedName>
        <fullName evidence="1">Zinc finger CHC2-type domain-containing protein</fullName>
    </recommendedName>
</protein>
<accession>A0A0F9C6X9</accession>
<organism evidence="2">
    <name type="scientific">marine sediment metagenome</name>
    <dbReference type="NCBI Taxonomy" id="412755"/>
    <lineage>
        <taxon>unclassified sequences</taxon>
        <taxon>metagenomes</taxon>
        <taxon>ecological metagenomes</taxon>
    </lineage>
</organism>